<dbReference type="GO" id="GO:0005249">
    <property type="term" value="F:voltage-gated potassium channel activity"/>
    <property type="evidence" value="ECO:0007669"/>
    <property type="project" value="InterPro"/>
</dbReference>
<feature type="domain" description="Ion transport" evidence="15">
    <location>
        <begin position="73"/>
        <end position="304"/>
    </location>
</feature>
<feature type="region of interest" description="Disordered" evidence="13">
    <location>
        <begin position="814"/>
        <end position="864"/>
    </location>
</feature>
<feature type="transmembrane region" description="Helical" evidence="14">
    <location>
        <begin position="148"/>
        <end position="166"/>
    </location>
</feature>
<dbReference type="Proteomes" id="UP000035880">
    <property type="component" value="Chromosome 2R"/>
</dbReference>
<evidence type="ECO:0000256" key="10">
    <source>
        <dbReference type="ARBA" id="ARBA00023136"/>
    </source>
</evidence>
<evidence type="ECO:0000256" key="2">
    <source>
        <dbReference type="ARBA" id="ARBA00022448"/>
    </source>
</evidence>
<keyword evidence="7" id="KW-0630">Potassium</keyword>
<sequence length="965" mass="108060">MDPDNDIYAFYDIRGYKGKCRPGRPNSERILQPRMSLLGKPLNYNRGTRRDVRYRRLQSRLYNFLERPRGLHAIFYHVMVFLMVFTCLALSVFSTIKEYEEDAVYILFRMEILVVIWFTMEFGARLWSSGCRSRYQGCLGRLKFVKRPFCIIDIVTILASIVVLGMGTSGQVFATSALRGLRFFQILRMVRMDRRGGTWKLLGSVVYAHRQELITTMYIGFLGLIFASFLVYMWEKDVNDKFSNFAQALWWGVITLCTVGYGDMVPITWQGKLIASCCALLGISFFALPAGILGSGFALKVQQQQRQKHMIRRRQPAATLIQAVWRCYAADEHSVSVATWNIHRVALPSPPASSENWERLLKNITEYRRASSSFKHNTSFVARLPTIRRHKSQTIQTPGGGDGGGVSKPPGSSRASTRYTRTIRDINASVENLASQPATLANCKLSSSAGSLAQFPDRDRDRRERGEGEGDQAEEQAKAGGSRRNLTIPVVLYGFLHGNFLGSTLSLRNPRVAPANDRDLEAGRDEDEVHKDTCQRSNTLPLPVKPDSPSGSPGSGRTGRFFAAASHFLETGFSTPNPTIDVATSNQNLTHKPISLIHKLPADEEDEPRCTQLTNRHKTAIRFIRKLKYFVARRKFKEALKPYDVKDVMEQYAAGHVDLLGRVKMLHLRLDQILGKQGSKAKDVYASKISLASRVVKVERQVADIEEKLDILIKAYMEDRDRFLALPLPAKPKIHSISPSHKPLHHAHNLAMIDVWKRTAALSVHPEQVTTTPLLNPSAPDSSELRSLTATQTPTTTTDAIATQTPMPPHMQHTATNTKYKHPKTCSLHRSTSEPYSKQEQRITIPDEGADSLDSSAKPTPPDSSIILIDEYEDFEEEDLNCEGEMDHFPTWEIDSDIGVEVDVDADADGDCDESTEDTALLQCATRTAIVITPISPVSSAHNLQQLNDQTTTLNKSNLLPPDSG</sequence>
<dbReference type="SUPFAM" id="SSF81324">
    <property type="entry name" value="Voltage-gated potassium channels"/>
    <property type="match status" value="1"/>
</dbReference>
<feature type="transmembrane region" description="Helical" evidence="14">
    <location>
        <begin position="74"/>
        <end position="94"/>
    </location>
</feature>
<feature type="region of interest" description="Disordered" evidence="13">
    <location>
        <begin position="385"/>
        <end position="420"/>
    </location>
</feature>
<dbReference type="Gene3D" id="1.10.287.70">
    <property type="match status" value="1"/>
</dbReference>
<feature type="transmembrane region" description="Helical" evidence="14">
    <location>
        <begin position="273"/>
        <end position="299"/>
    </location>
</feature>
<proteinExistence type="predicted"/>
<evidence type="ECO:0000256" key="11">
    <source>
        <dbReference type="ARBA" id="ARBA00023303"/>
    </source>
</evidence>
<feature type="compositionally biased region" description="Polar residues" evidence="13">
    <location>
        <begin position="828"/>
        <end position="838"/>
    </location>
</feature>
<reference evidence="17" key="2">
    <citation type="submission" date="2014-06" db="EMBL/GenBank/DDBJ databases">
        <authorList>
            <person name="Hu T."/>
            <person name="Eisen M.B."/>
            <person name="Thornton K.R."/>
            <person name="Andolfatto P."/>
        </authorList>
    </citation>
    <scope>NUCLEOTIDE SEQUENCE</scope>
    <source>
        <strain evidence="17">W501</strain>
    </source>
</reference>
<organism evidence="17">
    <name type="scientific">Drosophila simulans</name>
    <name type="common">Fruit fly</name>
    <dbReference type="NCBI Taxonomy" id="7240"/>
    <lineage>
        <taxon>Eukaryota</taxon>
        <taxon>Metazoa</taxon>
        <taxon>Ecdysozoa</taxon>
        <taxon>Arthropoda</taxon>
        <taxon>Hexapoda</taxon>
        <taxon>Insecta</taxon>
        <taxon>Pterygota</taxon>
        <taxon>Neoptera</taxon>
        <taxon>Endopterygota</taxon>
        <taxon>Diptera</taxon>
        <taxon>Brachycera</taxon>
        <taxon>Muscomorpha</taxon>
        <taxon>Ephydroidea</taxon>
        <taxon>Drosophilidae</taxon>
        <taxon>Drosophila</taxon>
        <taxon>Sophophora</taxon>
    </lineage>
</organism>
<dbReference type="Pfam" id="PF03520">
    <property type="entry name" value="KCNQ_channel"/>
    <property type="match status" value="1"/>
</dbReference>
<comment type="catalytic activity">
    <reaction evidence="12">
        <text>K(+)(in) = K(+)(out)</text>
        <dbReference type="Rhea" id="RHEA:29463"/>
        <dbReference type="ChEBI" id="CHEBI:29103"/>
    </reaction>
</comment>
<dbReference type="InterPro" id="IPR027359">
    <property type="entry name" value="Volt_channel_dom_sf"/>
</dbReference>
<dbReference type="AlphaFoldDB" id="A0A0J9R9E1"/>
<keyword evidence="8 14" id="KW-1133">Transmembrane helix</keyword>
<evidence type="ECO:0000256" key="4">
    <source>
        <dbReference type="ARBA" id="ARBA00022538"/>
    </source>
</evidence>
<evidence type="ECO:0000313" key="17">
    <source>
        <dbReference type="EMBL" id="KMY92708.1"/>
    </source>
</evidence>
<dbReference type="Gene3D" id="1.20.120.350">
    <property type="entry name" value="Voltage-gated potassium channels. Chain C"/>
    <property type="match status" value="1"/>
</dbReference>
<feature type="domain" description="Potassium channel voltage dependent KCNQ C-terminal" evidence="16">
    <location>
        <begin position="612"/>
        <end position="718"/>
    </location>
</feature>
<keyword evidence="11" id="KW-0407">Ion channel</keyword>
<evidence type="ECO:0000256" key="9">
    <source>
        <dbReference type="ARBA" id="ARBA00023065"/>
    </source>
</evidence>
<feature type="transmembrane region" description="Helical" evidence="14">
    <location>
        <begin position="211"/>
        <end position="233"/>
    </location>
</feature>
<evidence type="ECO:0000256" key="13">
    <source>
        <dbReference type="SAM" id="MobiDB-lite"/>
    </source>
</evidence>
<gene>
    <name evidence="17" type="primary">Dsim\GD26003</name>
    <name evidence="17" type="ORF">Dsimw501_GD26003</name>
</gene>
<evidence type="ECO:0000256" key="6">
    <source>
        <dbReference type="ARBA" id="ARBA00022882"/>
    </source>
</evidence>
<keyword evidence="2" id="KW-0813">Transport</keyword>
<dbReference type="GO" id="GO:0008076">
    <property type="term" value="C:voltage-gated potassium channel complex"/>
    <property type="evidence" value="ECO:0007669"/>
    <property type="project" value="TreeGrafter"/>
</dbReference>
<feature type="region of interest" description="Disordered" evidence="13">
    <location>
        <begin position="506"/>
        <end position="559"/>
    </location>
</feature>
<keyword evidence="3" id="KW-1003">Cell membrane</keyword>
<dbReference type="PANTHER" id="PTHR47735:SF9">
    <property type="entry name" value="POTASSIUM VOLTAGE-GATED CHANNEL SUBFAMILY KQT MEMBER 4-LIKE ISOFORM X1"/>
    <property type="match status" value="1"/>
</dbReference>
<accession>A0A0J9R9E1</accession>
<dbReference type="InterPro" id="IPR013821">
    <property type="entry name" value="K_chnl_volt-dep_KCNQ_C"/>
</dbReference>
<feature type="transmembrane region" description="Helical" evidence="14">
    <location>
        <begin position="245"/>
        <end position="261"/>
    </location>
</feature>
<evidence type="ECO:0000256" key="12">
    <source>
        <dbReference type="ARBA" id="ARBA00034430"/>
    </source>
</evidence>
<dbReference type="PANTHER" id="PTHR47735">
    <property type="entry name" value="POTASSIUM VOLTAGE-GATED CHANNEL SUBFAMILY KQT MEMBER 4"/>
    <property type="match status" value="1"/>
</dbReference>
<feature type="compositionally biased region" description="Basic and acidic residues" evidence="13">
    <location>
        <begin position="516"/>
        <end position="534"/>
    </location>
</feature>
<reference evidence="17" key="3">
    <citation type="submission" date="2015-04" db="EMBL/GenBank/DDBJ databases">
        <authorList>
            <consortium name="FlyBase"/>
        </authorList>
    </citation>
    <scope>NUCLEOTIDE SEQUENCE</scope>
    <source>
        <strain evidence="17">W501</strain>
    </source>
</reference>
<evidence type="ECO:0000256" key="3">
    <source>
        <dbReference type="ARBA" id="ARBA00022475"/>
    </source>
</evidence>
<keyword evidence="10 14" id="KW-0472">Membrane</keyword>
<feature type="compositionally biased region" description="Basic and acidic residues" evidence="13">
    <location>
        <begin position="456"/>
        <end position="468"/>
    </location>
</feature>
<evidence type="ECO:0000256" key="14">
    <source>
        <dbReference type="SAM" id="Phobius"/>
    </source>
</evidence>
<keyword evidence="6" id="KW-0851">Voltage-gated channel</keyword>
<evidence type="ECO:0000256" key="1">
    <source>
        <dbReference type="ARBA" id="ARBA00004651"/>
    </source>
</evidence>
<comment type="subcellular location">
    <subcellularLocation>
        <location evidence="1">Cell membrane</location>
        <topology evidence="1">Multi-pass membrane protein</topology>
    </subcellularLocation>
</comment>
<dbReference type="PRINTS" id="PR00169">
    <property type="entry name" value="KCHANNEL"/>
</dbReference>
<feature type="transmembrane region" description="Helical" evidence="14">
    <location>
        <begin position="106"/>
        <end position="127"/>
    </location>
</feature>
<dbReference type="Pfam" id="PF00520">
    <property type="entry name" value="Ion_trans"/>
    <property type="match status" value="1"/>
</dbReference>
<dbReference type="PRINTS" id="PR01459">
    <property type="entry name" value="KCNQCHANNEL"/>
</dbReference>
<dbReference type="InterPro" id="IPR003937">
    <property type="entry name" value="K_chnl_volt-dep_KCNQ"/>
</dbReference>
<dbReference type="Bgee" id="FBgn0197279">
    <property type="expression patterns" value="Expressed in adult organism and 3 other cell types or tissues"/>
</dbReference>
<evidence type="ECO:0000256" key="7">
    <source>
        <dbReference type="ARBA" id="ARBA00022958"/>
    </source>
</evidence>
<keyword evidence="5 14" id="KW-0812">Transmembrane</keyword>
<evidence type="ECO:0000256" key="8">
    <source>
        <dbReference type="ARBA" id="ARBA00022989"/>
    </source>
</evidence>
<feature type="region of interest" description="Disordered" evidence="13">
    <location>
        <begin position="448"/>
        <end position="481"/>
    </location>
</feature>
<evidence type="ECO:0000259" key="15">
    <source>
        <dbReference type="Pfam" id="PF00520"/>
    </source>
</evidence>
<keyword evidence="9" id="KW-0406">Ion transport</keyword>
<dbReference type="OrthoDB" id="8879391at2759"/>
<dbReference type="EMBL" id="CM002911">
    <property type="protein sequence ID" value="KMY92708.1"/>
    <property type="molecule type" value="Genomic_DNA"/>
</dbReference>
<dbReference type="FunFam" id="1.20.120.350:FF:000017">
    <property type="entry name" value="potassium voltage-gated channel subfamily KQT member 1"/>
    <property type="match status" value="1"/>
</dbReference>
<evidence type="ECO:0000259" key="16">
    <source>
        <dbReference type="Pfam" id="PF03520"/>
    </source>
</evidence>
<protein>
    <submittedName>
        <fullName evidence="17">Uncharacterized protein, isoform E</fullName>
    </submittedName>
</protein>
<evidence type="ECO:0000256" key="5">
    <source>
        <dbReference type="ARBA" id="ARBA00022692"/>
    </source>
</evidence>
<dbReference type="Gene3D" id="6.10.140.1910">
    <property type="match status" value="2"/>
</dbReference>
<dbReference type="InterPro" id="IPR005821">
    <property type="entry name" value="Ion_trans_dom"/>
</dbReference>
<keyword evidence="4" id="KW-0633">Potassium transport</keyword>
<reference evidence="17" key="1">
    <citation type="journal article" date="2013" name="Genome Res.">
        <title>A second-generation assembly of the Drosophila simulans genome provides new insights into patterns of lineage-specific divergence.</title>
        <authorList>
            <person name="Hu T.T."/>
            <person name="Eisen M.B."/>
            <person name="Thornton K.R."/>
            <person name="Andolfatto P."/>
        </authorList>
    </citation>
    <scope>NUCLEOTIDE SEQUENCE [LARGE SCALE GENOMIC DNA]</scope>
    <source>
        <strain evidence="17">W501</strain>
    </source>
</reference>
<dbReference type="FunFam" id="1.10.287.70:FF:000016">
    <property type="entry name" value="Putative potassium voltage-gated channel subfamily KQT member 2"/>
    <property type="match status" value="1"/>
</dbReference>
<name>A0A0J9R9E1_DROSI</name>